<dbReference type="PROSITE" id="PS50294">
    <property type="entry name" value="WD_REPEATS_REGION"/>
    <property type="match status" value="12"/>
</dbReference>
<feature type="repeat" description="WD" evidence="6">
    <location>
        <begin position="1232"/>
        <end position="1273"/>
    </location>
</feature>
<proteinExistence type="inferred from homology"/>
<feature type="repeat" description="WD" evidence="6">
    <location>
        <begin position="1318"/>
        <end position="1359"/>
    </location>
</feature>
<dbReference type="InterPro" id="IPR007111">
    <property type="entry name" value="NACHT_NTPase"/>
</dbReference>
<dbReference type="PROSITE" id="PS50837">
    <property type="entry name" value="NACHT"/>
    <property type="match status" value="1"/>
</dbReference>
<comment type="similarity">
    <text evidence="3">Belongs to the WD repeat MDV1/CAF4 family.</text>
</comment>
<dbReference type="InterPro" id="IPR001680">
    <property type="entry name" value="WD40_rpt"/>
</dbReference>
<keyword evidence="2" id="KW-0677">Repeat</keyword>
<evidence type="ECO:0000313" key="8">
    <source>
        <dbReference type="EMBL" id="KAG9228010.1"/>
    </source>
</evidence>
<dbReference type="PANTHER" id="PTHR22847">
    <property type="entry name" value="WD40 REPEAT PROTEIN"/>
    <property type="match status" value="1"/>
</dbReference>
<dbReference type="Gene3D" id="3.40.50.300">
    <property type="entry name" value="P-loop containing nucleotide triphosphate hydrolases"/>
    <property type="match status" value="1"/>
</dbReference>
<dbReference type="Pfam" id="PF24883">
    <property type="entry name" value="NPHP3_N"/>
    <property type="match status" value="1"/>
</dbReference>
<name>A0A9P7Y653_9HELO</name>
<gene>
    <name evidence="8" type="ORF">BJ875DRAFT_490368</name>
</gene>
<feature type="repeat" description="WD" evidence="6">
    <location>
        <begin position="845"/>
        <end position="886"/>
    </location>
</feature>
<dbReference type="InterPro" id="IPR010730">
    <property type="entry name" value="HET"/>
</dbReference>
<keyword evidence="1 6" id="KW-0853">WD repeat</keyword>
<dbReference type="OrthoDB" id="538223at2759"/>
<evidence type="ECO:0000256" key="4">
    <source>
        <dbReference type="ARBA" id="ARBA00039789"/>
    </source>
</evidence>
<reference evidence="8" key="1">
    <citation type="journal article" date="2021" name="IMA Fungus">
        <title>Genomic characterization of three marine fungi, including Emericellopsis atlantica sp. nov. with signatures of a generalist lifestyle and marine biomass degradation.</title>
        <authorList>
            <person name="Hagestad O.C."/>
            <person name="Hou L."/>
            <person name="Andersen J.H."/>
            <person name="Hansen E.H."/>
            <person name="Altermark B."/>
            <person name="Li C."/>
            <person name="Kuhnert E."/>
            <person name="Cox R.J."/>
            <person name="Crous P.W."/>
            <person name="Spatafora J.W."/>
            <person name="Lail K."/>
            <person name="Amirebrahimi M."/>
            <person name="Lipzen A."/>
            <person name="Pangilinan J."/>
            <person name="Andreopoulos W."/>
            <person name="Hayes R.D."/>
            <person name="Ng V."/>
            <person name="Grigoriev I.V."/>
            <person name="Jackson S.A."/>
            <person name="Sutton T.D.S."/>
            <person name="Dobson A.D.W."/>
            <person name="Rama T."/>
        </authorList>
    </citation>
    <scope>NUCLEOTIDE SEQUENCE</scope>
    <source>
        <strain evidence="8">TRa018bII</strain>
    </source>
</reference>
<dbReference type="EMBL" id="MU252192">
    <property type="protein sequence ID" value="KAG9228010.1"/>
    <property type="molecule type" value="Genomic_DNA"/>
</dbReference>
<feature type="repeat" description="WD" evidence="6">
    <location>
        <begin position="1189"/>
        <end position="1230"/>
    </location>
</feature>
<dbReference type="InterPro" id="IPR015943">
    <property type="entry name" value="WD40/YVTN_repeat-like_dom_sf"/>
</dbReference>
<dbReference type="Pfam" id="PF06985">
    <property type="entry name" value="HET"/>
    <property type="match status" value="1"/>
</dbReference>
<dbReference type="GO" id="GO:1990234">
    <property type="term" value="C:transferase complex"/>
    <property type="evidence" value="ECO:0007669"/>
    <property type="project" value="UniProtKB-ARBA"/>
</dbReference>
<evidence type="ECO:0000256" key="1">
    <source>
        <dbReference type="ARBA" id="ARBA00022574"/>
    </source>
</evidence>
<comment type="caution">
    <text evidence="8">The sequence shown here is derived from an EMBL/GenBank/DDBJ whole genome shotgun (WGS) entry which is preliminary data.</text>
</comment>
<dbReference type="SMART" id="SM00320">
    <property type="entry name" value="WD40"/>
    <property type="match status" value="13"/>
</dbReference>
<evidence type="ECO:0000256" key="6">
    <source>
        <dbReference type="PROSITE-ProRule" id="PRU00221"/>
    </source>
</evidence>
<feature type="repeat" description="WD" evidence="6">
    <location>
        <begin position="1103"/>
        <end position="1144"/>
    </location>
</feature>
<dbReference type="PANTHER" id="PTHR22847:SF637">
    <property type="entry name" value="WD REPEAT DOMAIN 5B"/>
    <property type="match status" value="1"/>
</dbReference>
<protein>
    <recommendedName>
        <fullName evidence="4">Mitochondrial division protein 1</fullName>
    </recommendedName>
</protein>
<sequence>MRFLEGSNNGEFSLTEDLGDYIPQYAILSHKWEAEEVIYKDFMDGTCKNKAGYRKIRFCGEQASRDGIQYFWVDTCCIDKTNNAELTEAINSMFRWYRDATKCYVYLSDVPGSTSDTDNHSHLLPWEPAFRGSKWFTRGWTLQELLAPTSVEFFSRHGKRLGDKRSLKREIHEITGIPISALEEEAPLSQFGVDERLSWAENRQTMRAEDKAYSLLGIFGIYLPLIYGEGREHALKRLRKEIQNSLTENEQCLPNPQSRNYIRDLRITDPREDKRRIEDTKGGLLEDSYRWILEHSDFQQWRNDEQSRLLWIKGDPGKGKTMLVCGIINEISSPLTKLGEKKAATLLSYFFCQATDKRLNNATAVLRGLVYLLIDQRPSLVSYVREKYNEGSEKPFEGVNAWVALSTVFENILQDANLTNTYLIVDALDECETDLNQLLNLITRSTLTFPRVKRIVSSRNKPDIEARLRVENTQIRLCLELNEENVSCAIKMFIDFKVSQLPCLINDHALQKIVLGQIYAKAGGTFLWAALVLKELELVESWDVLHVLQEIPPELEPLYDRMLQQIQRLRRQDSKFCSLVLSTMTLTYRPLHLFEIVALSGLPKTISASLENVKKVVNKCGSFFTIRENHAYFIHQSAKDFLLGKAFDKVFPSGTEEVDYRIFFRSLEIMSRTLQRDIYGLRAPGISVEQVKVPNPDPLTAARYSCLYWIDHLLKCDTGGITNSDLKDGGSVDNFLHENYLYWLEALSLMKVLSSGILMIKRLEDCLQAKASESPTLYAFVHDANRFALYSRSVVEKAPLQSYCSALVFAPEQSIVRVTFEKCIPLWIQRKPKVQTYWSSMLQSLEGHTEVVRSVAFSPDGKQIVSGSNDRTVRLWDAATGRQVLSTLEGHTAWVHSVAFSPDGKRVVSGSVDRTVRLWDTTTGRQVLPTLEGHTSSVHSVAFSPGGKRVVSGSVDGTVRLWDTTTGRQVLPTLEGHTDCVHSVAFSPDGKQVVSGSRDGTVRLWDTVIGRQVLPMLEGLTSWVYSVAFSPDGKRVVSGSHDGTVRLWDTTTGWQVLPTLEGHTSWVRSVTFSPDGKKVLSSSNDRTVRLWDVATARQVVPTLEGHTDWVYSVAFSPDGKRVASGSVDGTVRLWDAATGRQVLPTLESHTSSVMSVAFSPDGKRVVSGSADRTVRLWDAATGRKVMPTLEGHTSSVHLMAFSPDGKQVVSGSRDGTVRLWDAATGRQVLPTLEGHTSWVRSVTFSPDGKKVLSSSNDRTVRLWDVATARQVVPTLEGHTDWVYSVAFSPDGKRVASGSVDGTVRLWDAATGRQVLRTLEGHTSPVMSVAFSPNGKRVVSRSRDGTDRLWNAATGRQVVPTLEGHTSSVRSMAFSPDNKQVVPRPENQMLLHTLVVSNDWIVEKGQNIFWLPPEYRTPKFAVWNGVVVLGQSSGGMLFLEFSQELKIL</sequence>
<evidence type="ECO:0000256" key="2">
    <source>
        <dbReference type="ARBA" id="ARBA00022737"/>
    </source>
</evidence>
<dbReference type="PROSITE" id="PS50082">
    <property type="entry name" value="WD_REPEATS_2"/>
    <property type="match status" value="12"/>
</dbReference>
<feature type="repeat" description="WD" evidence="6">
    <location>
        <begin position="1146"/>
        <end position="1187"/>
    </location>
</feature>
<dbReference type="SUPFAM" id="SSF52540">
    <property type="entry name" value="P-loop containing nucleoside triphosphate hydrolases"/>
    <property type="match status" value="1"/>
</dbReference>
<feature type="repeat" description="WD" evidence="6">
    <location>
        <begin position="888"/>
        <end position="929"/>
    </location>
</feature>
<feature type="repeat" description="WD" evidence="6">
    <location>
        <begin position="1017"/>
        <end position="1053"/>
    </location>
</feature>
<dbReference type="InterPro" id="IPR036322">
    <property type="entry name" value="WD40_repeat_dom_sf"/>
</dbReference>
<evidence type="ECO:0000256" key="5">
    <source>
        <dbReference type="ARBA" id="ARBA00043913"/>
    </source>
</evidence>
<dbReference type="CDD" id="cd00200">
    <property type="entry name" value="WD40"/>
    <property type="match status" value="2"/>
</dbReference>
<dbReference type="Gene3D" id="2.130.10.10">
    <property type="entry name" value="YVTN repeat-like/Quinoprotein amine dehydrogenase"/>
    <property type="match status" value="6"/>
</dbReference>
<evidence type="ECO:0000259" key="7">
    <source>
        <dbReference type="PROSITE" id="PS50837"/>
    </source>
</evidence>
<evidence type="ECO:0000256" key="3">
    <source>
        <dbReference type="ARBA" id="ARBA00038415"/>
    </source>
</evidence>
<accession>A0A9P7Y653</accession>
<dbReference type="InterPro" id="IPR020472">
    <property type="entry name" value="WD40_PAC1"/>
</dbReference>
<dbReference type="Proteomes" id="UP000824998">
    <property type="component" value="Unassembled WGS sequence"/>
</dbReference>
<dbReference type="Pfam" id="PF00400">
    <property type="entry name" value="WD40"/>
    <property type="match status" value="13"/>
</dbReference>
<feature type="repeat" description="WD" evidence="6">
    <location>
        <begin position="931"/>
        <end position="972"/>
    </location>
</feature>
<dbReference type="SUPFAM" id="SSF50978">
    <property type="entry name" value="WD40 repeat-like"/>
    <property type="match status" value="2"/>
</dbReference>
<dbReference type="InterPro" id="IPR056884">
    <property type="entry name" value="NPHP3-like_N"/>
</dbReference>
<evidence type="ECO:0000313" key="9">
    <source>
        <dbReference type="Proteomes" id="UP000824998"/>
    </source>
</evidence>
<feature type="repeat" description="WD" evidence="6">
    <location>
        <begin position="1060"/>
        <end position="1101"/>
    </location>
</feature>
<dbReference type="InterPro" id="IPR027417">
    <property type="entry name" value="P-loop_NTPase"/>
</dbReference>
<keyword evidence="9" id="KW-1185">Reference proteome</keyword>
<dbReference type="PRINTS" id="PR00320">
    <property type="entry name" value="GPROTEINBRPT"/>
</dbReference>
<dbReference type="PROSITE" id="PS00678">
    <property type="entry name" value="WD_REPEATS_1"/>
    <property type="match status" value="10"/>
</dbReference>
<feature type="repeat" description="WD" evidence="6">
    <location>
        <begin position="974"/>
        <end position="1006"/>
    </location>
</feature>
<feature type="domain" description="NACHT" evidence="7">
    <location>
        <begin position="308"/>
        <end position="484"/>
    </location>
</feature>
<organism evidence="8 9">
    <name type="scientific">Amylocarpus encephaloides</name>
    <dbReference type="NCBI Taxonomy" id="45428"/>
    <lineage>
        <taxon>Eukaryota</taxon>
        <taxon>Fungi</taxon>
        <taxon>Dikarya</taxon>
        <taxon>Ascomycota</taxon>
        <taxon>Pezizomycotina</taxon>
        <taxon>Leotiomycetes</taxon>
        <taxon>Helotiales</taxon>
        <taxon>Helotiales incertae sedis</taxon>
        <taxon>Amylocarpus</taxon>
    </lineage>
</organism>
<dbReference type="GO" id="GO:0005634">
    <property type="term" value="C:nucleus"/>
    <property type="evidence" value="ECO:0007669"/>
    <property type="project" value="TreeGrafter"/>
</dbReference>
<comment type="function">
    <text evidence="5">Involved in mitochondrial fission. Acts as an adapter protein required to form mitochondrial fission complexes. Formation of these complexes is required to promote constriction and fission of the mitochondrial compartment at a late step in mitochondrial division.</text>
</comment>
<dbReference type="InterPro" id="IPR019775">
    <property type="entry name" value="WD40_repeat_CS"/>
</dbReference>
<feature type="repeat" description="WD" evidence="6">
    <location>
        <begin position="1275"/>
        <end position="1316"/>
    </location>
</feature>